<feature type="transmembrane region" description="Helical" evidence="2">
    <location>
        <begin position="320"/>
        <end position="342"/>
    </location>
</feature>
<sequence>MKMFLFEWKKIMKKKTTWIVLALSILAVMGVYVFNLILADNARNQAINQYDIHLNLILQDADHWALEKDKAMETEDEKLIEEATMRKQNSRSSYETLKAQKAEYENKEWDRVIQQQVDFLEIFAYPPPGQGASFGFEGELISNFTLRATYEEMNYLLSHKIEPFTQNIYGGTMVKTTIYDDFGGRLLEEWKKYTTRYGEQGVYFIYQLIQLLYIPILIVIGCFIFGNTLSSETTRKNNGLRFHQALPLNQSKLFFAKYTTGYLGILLFVLFMIGVPLLVGTVMRGFGSLEYPILVYDGVTTGSKVLNEDDAFHFIALKEYLAQTLLFTIVASLFIYSLYYLVSQFSKEPIFNVIIIGILSFVGMQIQHPYNPFSYLRIDKVITHEIQLQTWNAAFTYTTGIFITLTAGVICTMINFICFKYKSN</sequence>
<evidence type="ECO:0000256" key="2">
    <source>
        <dbReference type="SAM" id="Phobius"/>
    </source>
</evidence>
<dbReference type="PANTHER" id="PTHR37305">
    <property type="entry name" value="INTEGRAL MEMBRANE PROTEIN-RELATED"/>
    <property type="match status" value="1"/>
</dbReference>
<keyword evidence="2" id="KW-0812">Transmembrane</keyword>
<protein>
    <submittedName>
        <fullName evidence="3">Uncharacterized protein</fullName>
    </submittedName>
</protein>
<feature type="transmembrane region" description="Helical" evidence="2">
    <location>
        <begin position="204"/>
        <end position="226"/>
    </location>
</feature>
<accession>A0A3D8PVK4</accession>
<dbReference type="Proteomes" id="UP000257143">
    <property type="component" value="Unassembled WGS sequence"/>
</dbReference>
<dbReference type="OrthoDB" id="2716697at2"/>
<name>A0A3D8PVK4_9BACI</name>
<feature type="transmembrane region" description="Helical" evidence="2">
    <location>
        <begin position="349"/>
        <end position="366"/>
    </location>
</feature>
<feature type="transmembrane region" description="Helical" evidence="2">
    <location>
        <begin position="262"/>
        <end position="283"/>
    </location>
</feature>
<organism evidence="3 4">
    <name type="scientific">Oceanobacillus arenosus</name>
    <dbReference type="NCBI Taxonomy" id="1229153"/>
    <lineage>
        <taxon>Bacteria</taxon>
        <taxon>Bacillati</taxon>
        <taxon>Bacillota</taxon>
        <taxon>Bacilli</taxon>
        <taxon>Bacillales</taxon>
        <taxon>Bacillaceae</taxon>
        <taxon>Oceanobacillus</taxon>
    </lineage>
</organism>
<dbReference type="PANTHER" id="PTHR37305:SF1">
    <property type="entry name" value="MEMBRANE PROTEIN"/>
    <property type="match status" value="1"/>
</dbReference>
<evidence type="ECO:0000313" key="4">
    <source>
        <dbReference type="Proteomes" id="UP000257143"/>
    </source>
</evidence>
<keyword evidence="1" id="KW-0175">Coiled coil</keyword>
<keyword evidence="4" id="KW-1185">Reference proteome</keyword>
<comment type="caution">
    <text evidence="3">The sequence shown here is derived from an EMBL/GenBank/DDBJ whole genome shotgun (WGS) entry which is preliminary data.</text>
</comment>
<keyword evidence="2" id="KW-0472">Membrane</keyword>
<keyword evidence="2" id="KW-1133">Transmembrane helix</keyword>
<dbReference type="RefSeq" id="WP_115771937.1">
    <property type="nucleotide sequence ID" value="NZ_PIOC01000010.1"/>
</dbReference>
<gene>
    <name evidence="3" type="ORF">CWR48_04895</name>
</gene>
<evidence type="ECO:0000313" key="3">
    <source>
        <dbReference type="EMBL" id="RDW20064.1"/>
    </source>
</evidence>
<feature type="coiled-coil region" evidence="1">
    <location>
        <begin position="80"/>
        <end position="107"/>
    </location>
</feature>
<evidence type="ECO:0000256" key="1">
    <source>
        <dbReference type="SAM" id="Coils"/>
    </source>
</evidence>
<proteinExistence type="predicted"/>
<feature type="transmembrane region" description="Helical" evidence="2">
    <location>
        <begin position="394"/>
        <end position="419"/>
    </location>
</feature>
<reference evidence="4" key="1">
    <citation type="submission" date="2017-11" db="EMBL/GenBank/DDBJ databases">
        <authorList>
            <person name="Zhu W."/>
        </authorList>
    </citation>
    <scope>NUCLEOTIDE SEQUENCE [LARGE SCALE GENOMIC DNA]</scope>
    <source>
        <strain evidence="4">CAU 1183</strain>
    </source>
</reference>
<dbReference type="EMBL" id="PIOC01000010">
    <property type="protein sequence ID" value="RDW20064.1"/>
    <property type="molecule type" value="Genomic_DNA"/>
</dbReference>
<dbReference type="AlphaFoldDB" id="A0A3D8PVK4"/>